<keyword evidence="5" id="KW-0029">Amino-acid transport</keyword>
<evidence type="ECO:0000256" key="7">
    <source>
        <dbReference type="ARBA" id="ARBA00023136"/>
    </source>
</evidence>
<dbReference type="GO" id="GO:0005886">
    <property type="term" value="C:plasma membrane"/>
    <property type="evidence" value="ECO:0007669"/>
    <property type="project" value="UniProtKB-SubCell"/>
</dbReference>
<dbReference type="PANTHER" id="PTHR11795">
    <property type="entry name" value="BRANCHED-CHAIN AMINO ACID TRANSPORT SYSTEM PERMEASE PROTEIN LIVH"/>
    <property type="match status" value="1"/>
</dbReference>
<evidence type="ECO:0000313" key="10">
    <source>
        <dbReference type="EMBL" id="GKX29588.1"/>
    </source>
</evidence>
<dbReference type="InterPro" id="IPR052157">
    <property type="entry name" value="BCAA_transport_permease"/>
</dbReference>
<feature type="transmembrane region" description="Helical" evidence="9">
    <location>
        <begin position="93"/>
        <end position="111"/>
    </location>
</feature>
<protein>
    <submittedName>
        <fullName evidence="10">Branched-chain amino acid ABC transporter permease</fullName>
    </submittedName>
</protein>
<comment type="subcellular location">
    <subcellularLocation>
        <location evidence="1">Cell membrane</location>
        <topology evidence="1">Multi-pass membrane protein</topology>
    </subcellularLocation>
</comment>
<evidence type="ECO:0000256" key="2">
    <source>
        <dbReference type="ARBA" id="ARBA00022448"/>
    </source>
</evidence>
<comment type="caution">
    <text evidence="10">The sequence shown here is derived from an EMBL/GenBank/DDBJ whole genome shotgun (WGS) entry which is preliminary data.</text>
</comment>
<keyword evidence="2" id="KW-0813">Transport</keyword>
<feature type="transmembrane region" description="Helical" evidence="9">
    <location>
        <begin position="6"/>
        <end position="29"/>
    </location>
</feature>
<keyword evidence="6 9" id="KW-1133">Transmembrane helix</keyword>
<comment type="similarity">
    <text evidence="8">Belongs to the binding-protein-dependent transport system permease family. LivHM subfamily.</text>
</comment>
<sequence length="290" mass="31644">MLIQLIVSGILLGGIYALLSIGLSLMLGVSKFINFAHGDFVMIGMYITYLIYATFQLNPYVSWPLVLLGGIIFGALVFIIVKRVIGKNPLNQMLLTIGLSMILQNVILLIFKSDFKAIPSEFSNSISIGSVYVSMAQLITFGLAIATTIVFLVFIKKTNIGRAMRAVGEDREASQLMGINVPKIDFIVFTLGTVMACFSGALLMTMYPTFPTVGANYNLLAWITVVLGGLGHLQGALVAALIIGVSETLTGFYLGADLRQLVYFVIFIIVLIVTPEGLFHKFSLRKVKRL</sequence>
<evidence type="ECO:0000256" key="8">
    <source>
        <dbReference type="ARBA" id="ARBA00037998"/>
    </source>
</evidence>
<keyword evidence="4 9" id="KW-0812">Transmembrane</keyword>
<evidence type="ECO:0000256" key="4">
    <source>
        <dbReference type="ARBA" id="ARBA00022692"/>
    </source>
</evidence>
<keyword evidence="11" id="KW-1185">Reference proteome</keyword>
<evidence type="ECO:0000256" key="9">
    <source>
        <dbReference type="SAM" id="Phobius"/>
    </source>
</evidence>
<dbReference type="InterPro" id="IPR001851">
    <property type="entry name" value="ABC_transp_permease"/>
</dbReference>
<proteinExistence type="inferred from homology"/>
<feature type="transmembrane region" description="Helical" evidence="9">
    <location>
        <begin position="36"/>
        <end position="55"/>
    </location>
</feature>
<keyword evidence="3" id="KW-1003">Cell membrane</keyword>
<feature type="transmembrane region" description="Helical" evidence="9">
    <location>
        <begin position="131"/>
        <end position="155"/>
    </location>
</feature>
<reference evidence="10" key="1">
    <citation type="submission" date="2022-06" db="EMBL/GenBank/DDBJ databases">
        <title>Vallitalea longa sp. nov., an anaerobic bacterium isolated from marine sediment.</title>
        <authorList>
            <person name="Hirano S."/>
            <person name="Terahara T."/>
            <person name="Mori K."/>
            <person name="Hamada M."/>
            <person name="Matsumoto R."/>
            <person name="Kobayashi T."/>
        </authorList>
    </citation>
    <scope>NUCLEOTIDE SEQUENCE</scope>
    <source>
        <strain evidence="10">SH18-1</strain>
    </source>
</reference>
<dbReference type="Pfam" id="PF02653">
    <property type="entry name" value="BPD_transp_2"/>
    <property type="match status" value="1"/>
</dbReference>
<dbReference type="CDD" id="cd06582">
    <property type="entry name" value="TM_PBP1_LivH_like"/>
    <property type="match status" value="1"/>
</dbReference>
<organism evidence="10 11">
    <name type="scientific">Vallitalea longa</name>
    <dbReference type="NCBI Taxonomy" id="2936439"/>
    <lineage>
        <taxon>Bacteria</taxon>
        <taxon>Bacillati</taxon>
        <taxon>Bacillota</taxon>
        <taxon>Clostridia</taxon>
        <taxon>Lachnospirales</taxon>
        <taxon>Vallitaleaceae</taxon>
        <taxon>Vallitalea</taxon>
    </lineage>
</organism>
<dbReference type="GO" id="GO:0022857">
    <property type="term" value="F:transmembrane transporter activity"/>
    <property type="evidence" value="ECO:0007669"/>
    <property type="project" value="InterPro"/>
</dbReference>
<feature type="transmembrane region" description="Helical" evidence="9">
    <location>
        <begin position="61"/>
        <end position="81"/>
    </location>
</feature>
<keyword evidence="7 9" id="KW-0472">Membrane</keyword>
<evidence type="ECO:0000256" key="3">
    <source>
        <dbReference type="ARBA" id="ARBA00022475"/>
    </source>
</evidence>
<accession>A0A9W5YC30</accession>
<dbReference type="GO" id="GO:0006865">
    <property type="term" value="P:amino acid transport"/>
    <property type="evidence" value="ECO:0007669"/>
    <property type="project" value="UniProtKB-KW"/>
</dbReference>
<dbReference type="Proteomes" id="UP001144256">
    <property type="component" value="Unassembled WGS sequence"/>
</dbReference>
<evidence type="ECO:0000256" key="6">
    <source>
        <dbReference type="ARBA" id="ARBA00022989"/>
    </source>
</evidence>
<dbReference type="AlphaFoldDB" id="A0A9W5YC30"/>
<feature type="transmembrane region" description="Helical" evidence="9">
    <location>
        <begin position="261"/>
        <end position="279"/>
    </location>
</feature>
<evidence type="ECO:0000313" key="11">
    <source>
        <dbReference type="Proteomes" id="UP001144256"/>
    </source>
</evidence>
<dbReference type="PANTHER" id="PTHR11795:SF445">
    <property type="entry name" value="AMINO ACID ABC TRANSPORTER PERMEASE PROTEIN"/>
    <property type="match status" value="1"/>
</dbReference>
<name>A0A9W5YC30_9FIRM</name>
<dbReference type="EMBL" id="BRLB01000004">
    <property type="protein sequence ID" value="GKX29588.1"/>
    <property type="molecule type" value="Genomic_DNA"/>
</dbReference>
<dbReference type="RefSeq" id="WP_281815138.1">
    <property type="nucleotide sequence ID" value="NZ_BRLB01000004.1"/>
</dbReference>
<evidence type="ECO:0000256" key="1">
    <source>
        <dbReference type="ARBA" id="ARBA00004651"/>
    </source>
</evidence>
<gene>
    <name evidence="10" type="ORF">SH1V18_20680</name>
</gene>
<feature type="transmembrane region" description="Helical" evidence="9">
    <location>
        <begin position="186"/>
        <end position="207"/>
    </location>
</feature>
<evidence type="ECO:0000256" key="5">
    <source>
        <dbReference type="ARBA" id="ARBA00022970"/>
    </source>
</evidence>